<dbReference type="Proteomes" id="UP000011632">
    <property type="component" value="Unassembled WGS sequence"/>
</dbReference>
<name>L9XNN2_9EURY</name>
<sequence length="97" mass="10552">MTEQKGLETELDASRSLEELTTERTTVAIAHRLSTIKDADTILVLEDGRIVEHGTHDDLLAADELYATLWGVQAGEIDAAPESFLEATAQEVVGDRS</sequence>
<dbReference type="STRING" id="1227496.C489_20176"/>
<evidence type="ECO:0000313" key="2">
    <source>
        <dbReference type="Proteomes" id="UP000011632"/>
    </source>
</evidence>
<dbReference type="PANTHER" id="PTHR24222">
    <property type="entry name" value="ABC TRANSPORTER B FAMILY"/>
    <property type="match status" value="1"/>
</dbReference>
<dbReference type="InterPro" id="IPR027417">
    <property type="entry name" value="P-loop_NTPase"/>
</dbReference>
<dbReference type="PANTHER" id="PTHR24222:SF76">
    <property type="entry name" value="MYCOBACTIN IMPORT ATP-BINDING_PERMEASE PROTEIN IRTB"/>
    <property type="match status" value="1"/>
</dbReference>
<evidence type="ECO:0000313" key="1">
    <source>
        <dbReference type="EMBL" id="ELY63167.1"/>
    </source>
</evidence>
<dbReference type="GO" id="GO:0042626">
    <property type="term" value="F:ATPase-coupled transmembrane transporter activity"/>
    <property type="evidence" value="ECO:0007669"/>
    <property type="project" value="TreeGrafter"/>
</dbReference>
<dbReference type="EMBL" id="AOID01000063">
    <property type="protein sequence ID" value="ELY63167.1"/>
    <property type="molecule type" value="Genomic_DNA"/>
</dbReference>
<organism evidence="1 2">
    <name type="scientific">Natrinema versiforme JCM 10478</name>
    <dbReference type="NCBI Taxonomy" id="1227496"/>
    <lineage>
        <taxon>Archaea</taxon>
        <taxon>Methanobacteriati</taxon>
        <taxon>Methanobacteriota</taxon>
        <taxon>Stenosarchaea group</taxon>
        <taxon>Halobacteria</taxon>
        <taxon>Halobacteriales</taxon>
        <taxon>Natrialbaceae</taxon>
        <taxon>Natrinema</taxon>
    </lineage>
</organism>
<comment type="caution">
    <text evidence="1">The sequence shown here is derived from an EMBL/GenBank/DDBJ whole genome shotgun (WGS) entry which is preliminary data.</text>
</comment>
<dbReference type="PATRIC" id="fig|1227496.3.peg.4045"/>
<proteinExistence type="predicted"/>
<reference evidence="1 2" key="1">
    <citation type="journal article" date="2014" name="PLoS Genet.">
        <title>Phylogenetically driven sequencing of extremely halophilic archaea reveals strategies for static and dynamic osmo-response.</title>
        <authorList>
            <person name="Becker E.A."/>
            <person name="Seitzer P.M."/>
            <person name="Tritt A."/>
            <person name="Larsen D."/>
            <person name="Krusor M."/>
            <person name="Yao A.I."/>
            <person name="Wu D."/>
            <person name="Madern D."/>
            <person name="Eisen J.A."/>
            <person name="Darling A.E."/>
            <person name="Facciotti M.T."/>
        </authorList>
    </citation>
    <scope>NUCLEOTIDE SEQUENCE [LARGE SCALE GENOMIC DNA]</scope>
    <source>
        <strain evidence="1 2">JCM 10478</strain>
    </source>
</reference>
<dbReference type="InterPro" id="IPR039421">
    <property type="entry name" value="Type_1_exporter"/>
</dbReference>
<dbReference type="GO" id="GO:0005886">
    <property type="term" value="C:plasma membrane"/>
    <property type="evidence" value="ECO:0007669"/>
    <property type="project" value="TreeGrafter"/>
</dbReference>
<dbReference type="Gene3D" id="3.40.50.300">
    <property type="entry name" value="P-loop containing nucleotide triphosphate hydrolases"/>
    <property type="match status" value="1"/>
</dbReference>
<accession>L9XNN2</accession>
<dbReference type="AlphaFoldDB" id="L9XNN2"/>
<dbReference type="SUPFAM" id="SSF52540">
    <property type="entry name" value="P-loop containing nucleoside triphosphate hydrolases"/>
    <property type="match status" value="1"/>
</dbReference>
<gene>
    <name evidence="1" type="ORF">C489_20176</name>
</gene>
<protein>
    <submittedName>
        <fullName evidence="1">ABC transporter-like protein</fullName>
    </submittedName>
</protein>
<keyword evidence="2" id="KW-1185">Reference proteome</keyword>